<dbReference type="RefSeq" id="WP_289998627.1">
    <property type="nucleotide sequence ID" value="NZ_JAUEPH010000001.1"/>
</dbReference>
<accession>A0ABT7Y984</accession>
<keyword evidence="2" id="KW-1185">Reference proteome</keyword>
<reference evidence="1" key="1">
    <citation type="submission" date="2023-06" db="EMBL/GenBank/DDBJ databases">
        <title>Robiginitalea aurantiacus sp. nov. and Algoriphagus sediminis sp. nov., isolated from coastal sediment.</title>
        <authorList>
            <person name="Zhou Z.Y."/>
            <person name="An J."/>
            <person name="Jia Y.W."/>
            <person name="Du Z.J."/>
        </authorList>
    </citation>
    <scope>NUCLEOTIDE SEQUENCE</scope>
    <source>
        <strain evidence="1">C2-7</strain>
    </source>
</reference>
<protein>
    <recommendedName>
        <fullName evidence="3">DUF4959 domain-containing protein</fullName>
    </recommendedName>
</protein>
<name>A0ABT7Y984_9BACT</name>
<dbReference type="Proteomes" id="UP001171916">
    <property type="component" value="Unassembled WGS sequence"/>
</dbReference>
<comment type="caution">
    <text evidence="1">The sequence shown here is derived from an EMBL/GenBank/DDBJ whole genome shotgun (WGS) entry which is preliminary data.</text>
</comment>
<dbReference type="EMBL" id="JAUEPH010000001">
    <property type="protein sequence ID" value="MDN3203076.1"/>
    <property type="molecule type" value="Genomic_DNA"/>
</dbReference>
<evidence type="ECO:0000313" key="2">
    <source>
        <dbReference type="Proteomes" id="UP001171916"/>
    </source>
</evidence>
<gene>
    <name evidence="1" type="ORF">QVH07_02905</name>
</gene>
<proteinExistence type="predicted"/>
<evidence type="ECO:0000313" key="1">
    <source>
        <dbReference type="EMBL" id="MDN3203076.1"/>
    </source>
</evidence>
<sequence>MKKSLYFYIVLITCLFSCLGNEDPEPVNITDPDPVNILDDELRVNILPNYISNQNEVWVILHTLDGKPIDSRKIEGESSLLFKVDNSQRYHLTTYKKSEFNGSKVELLESFTHISVIEDLSLGLAAPATQGAEQDGEFNVEISHTSTPFGASVFGSNRTYAASGMQVGPRINLRVYRPKGSDEYFLMARDGLGDIRYERLNVPNPGVTITRTFSDLKPFDQVFSYPASNFSDFQFTCLGFKDSENSLEYRHIINTNQLGLLNDDLHPSLTHQIGFLDDIKNYHLIINGTRISSPNTSFTYHLIGPKPESLDLPESKEVQVPSTSISDFQVSISSEDTNWTAKWDQSEPFTGDTFMTLKWTIKGNESKANLTLPSELTEDKPKLQDLSKFSLQSVSLTNHSLSYDEQIRKSLITGPKIEPVKFTVITRRFE</sequence>
<organism evidence="1 2">
    <name type="scientific">Algoriphagus sediminis</name>
    <dbReference type="NCBI Taxonomy" id="3057113"/>
    <lineage>
        <taxon>Bacteria</taxon>
        <taxon>Pseudomonadati</taxon>
        <taxon>Bacteroidota</taxon>
        <taxon>Cytophagia</taxon>
        <taxon>Cytophagales</taxon>
        <taxon>Cyclobacteriaceae</taxon>
        <taxon>Algoriphagus</taxon>
    </lineage>
</organism>
<evidence type="ECO:0008006" key="3">
    <source>
        <dbReference type="Google" id="ProtNLM"/>
    </source>
</evidence>